<gene>
    <name evidence="2" type="ORF">EEDITHA_LOCUS19124</name>
</gene>
<evidence type="ECO:0000313" key="3">
    <source>
        <dbReference type="Proteomes" id="UP001153954"/>
    </source>
</evidence>
<dbReference type="AlphaFoldDB" id="A0AAU9UZV3"/>
<dbReference type="PANTHER" id="PTHR28495:SF1">
    <property type="entry name" value="GENE, 17266-RELATED"/>
    <property type="match status" value="1"/>
</dbReference>
<dbReference type="InterPro" id="IPR031643">
    <property type="entry name" value="DUF4708"/>
</dbReference>
<proteinExistence type="predicted"/>
<evidence type="ECO:0000313" key="2">
    <source>
        <dbReference type="EMBL" id="CAH2104788.1"/>
    </source>
</evidence>
<dbReference type="Pfam" id="PF15813">
    <property type="entry name" value="DUF4708"/>
    <property type="match status" value="2"/>
</dbReference>
<dbReference type="PANTHER" id="PTHR28495">
    <property type="entry name" value="HYPOTHETICAL PROTEIN LOC100359752"/>
    <property type="match status" value="1"/>
</dbReference>
<reference evidence="2" key="1">
    <citation type="submission" date="2022-03" db="EMBL/GenBank/DDBJ databases">
        <authorList>
            <person name="Tunstrom K."/>
        </authorList>
    </citation>
    <scope>NUCLEOTIDE SEQUENCE</scope>
</reference>
<dbReference type="EMBL" id="CAKOGL010000027">
    <property type="protein sequence ID" value="CAH2104788.1"/>
    <property type="molecule type" value="Genomic_DNA"/>
</dbReference>
<keyword evidence="3" id="KW-1185">Reference proteome</keyword>
<dbReference type="Proteomes" id="UP001153954">
    <property type="component" value="Unassembled WGS sequence"/>
</dbReference>
<organism evidence="2 3">
    <name type="scientific">Euphydryas editha</name>
    <name type="common">Edith's checkerspot</name>
    <dbReference type="NCBI Taxonomy" id="104508"/>
    <lineage>
        <taxon>Eukaryota</taxon>
        <taxon>Metazoa</taxon>
        <taxon>Ecdysozoa</taxon>
        <taxon>Arthropoda</taxon>
        <taxon>Hexapoda</taxon>
        <taxon>Insecta</taxon>
        <taxon>Pterygota</taxon>
        <taxon>Neoptera</taxon>
        <taxon>Endopterygota</taxon>
        <taxon>Lepidoptera</taxon>
        <taxon>Glossata</taxon>
        <taxon>Ditrysia</taxon>
        <taxon>Papilionoidea</taxon>
        <taxon>Nymphalidae</taxon>
        <taxon>Nymphalinae</taxon>
        <taxon>Euphydryas</taxon>
    </lineage>
</organism>
<name>A0AAU9UZV3_EUPED</name>
<accession>A0AAU9UZV3</accession>
<sequence>MSTYYTYEVSNPNFENLGYLKAIANIKDKHDRSAPSNYHWKILKCRMIIFSASSIMACPDKNDVKQVHIIFNKVGNDYDLLTSLFLKFSLIQDGGYHKVTTEMYSMCFLYTMSAKLAPVWNYLGPNYFINNRDFLKAFGPQDGIKLKITVDNEKTILELKPIKINFVKTKEQFSPGESIIVLPSLNKAVVEEHCEVLPKSGDFKCYKDIRRHWKNIHGYRLPEEEHSYYTVRFWRGEPLTYPDICILRSYPIITPVPKNVEKMILSKFINSLKVKISYILGFPLSISNEACLRDSSECMNNEKLLSDTQAVSLCTPTQN</sequence>
<feature type="domain" description="DUF4708" evidence="1">
    <location>
        <begin position="36"/>
        <end position="161"/>
    </location>
</feature>
<feature type="domain" description="DUF4708" evidence="1">
    <location>
        <begin position="179"/>
        <end position="252"/>
    </location>
</feature>
<evidence type="ECO:0000259" key="1">
    <source>
        <dbReference type="Pfam" id="PF15813"/>
    </source>
</evidence>
<protein>
    <recommendedName>
        <fullName evidence="1">DUF4708 domain-containing protein</fullName>
    </recommendedName>
</protein>
<comment type="caution">
    <text evidence="2">The sequence shown here is derived from an EMBL/GenBank/DDBJ whole genome shotgun (WGS) entry which is preliminary data.</text>
</comment>